<evidence type="ECO:0000313" key="3">
    <source>
        <dbReference type="Proteomes" id="UP000198656"/>
    </source>
</evidence>
<feature type="domain" description="Abortive phage infection protein C-terminal" evidence="1">
    <location>
        <begin position="188"/>
        <end position="444"/>
    </location>
</feature>
<sequence length="502" mass="57293">MIDENVTTFEQIKKGATLDFYIFQGKNTTSFGEDALMKWKTTCSNLFDMDKNIDLFKDRYNSKVRALFDHFRNVYISLVRKSPKINIRFCYVTKGHEVHPNVQKQAEELCSLVKGLFPNPLTSVDVSFIGADKLYELANKIANNEFTLLLSENPLTNASSKVFVALVNLAEYYKFMVNENKELVRHIFEANVRDYQGNIAVNKDIHDTLENPASENFWWLNNGATIIASNATLVTGKTLVLSDPEIVNGLQTSTEIYNYFTKYQERLENEYRDLLVRVIVPTTEDSRDKIIFATNNQTPIQKSSLRATDTIHRQIEMYFKGKDLYYDRRKNHYKNNGKKAAKIVSLPFLSQCLISVLLQSPNDARARPSTLLADDTRYNALYKPDQDLDVFYHIAYIGKRIESVLKAKCDYTTTQSSDIKFYVLYAVFAKLLKKVNATSKDVVSLFPDSVSEDFVIETASEIFSLYTKLGGTDRVAKGPDLIGALKDKLRSDFSLQNGSETK</sequence>
<dbReference type="Proteomes" id="UP000198656">
    <property type="component" value="Unassembled WGS sequence"/>
</dbReference>
<dbReference type="AlphaFoldDB" id="A0A1G8FLY7"/>
<dbReference type="InterPro" id="IPR018891">
    <property type="entry name" value="AIPR_C"/>
</dbReference>
<gene>
    <name evidence="2" type="ORF">SAMN05443529_12011</name>
</gene>
<protein>
    <submittedName>
        <fullName evidence="2">AIPR protein</fullName>
    </submittedName>
</protein>
<dbReference type="OrthoDB" id="9806213at2"/>
<organism evidence="2 3">
    <name type="scientific">Desulfosporosinus hippei DSM 8344</name>
    <dbReference type="NCBI Taxonomy" id="1121419"/>
    <lineage>
        <taxon>Bacteria</taxon>
        <taxon>Bacillati</taxon>
        <taxon>Bacillota</taxon>
        <taxon>Clostridia</taxon>
        <taxon>Eubacteriales</taxon>
        <taxon>Desulfitobacteriaceae</taxon>
        <taxon>Desulfosporosinus</taxon>
    </lineage>
</organism>
<dbReference type="Pfam" id="PF10592">
    <property type="entry name" value="AIPR"/>
    <property type="match status" value="1"/>
</dbReference>
<evidence type="ECO:0000259" key="1">
    <source>
        <dbReference type="Pfam" id="PF10592"/>
    </source>
</evidence>
<dbReference type="STRING" id="1121419.SAMN05443529_12011"/>
<dbReference type="RefSeq" id="WP_092334646.1">
    <property type="nucleotide sequence ID" value="NZ_FNCP01000020.1"/>
</dbReference>
<accession>A0A1G8FLY7</accession>
<evidence type="ECO:0000313" key="2">
    <source>
        <dbReference type="EMBL" id="SDH83142.1"/>
    </source>
</evidence>
<keyword evidence="3" id="KW-1185">Reference proteome</keyword>
<reference evidence="3" key="1">
    <citation type="submission" date="2016-10" db="EMBL/GenBank/DDBJ databases">
        <authorList>
            <person name="Varghese N."/>
            <person name="Submissions S."/>
        </authorList>
    </citation>
    <scope>NUCLEOTIDE SEQUENCE [LARGE SCALE GENOMIC DNA]</scope>
    <source>
        <strain evidence="3">DSM 8344</strain>
    </source>
</reference>
<proteinExistence type="predicted"/>
<dbReference type="EMBL" id="FNCP01000020">
    <property type="protein sequence ID" value="SDH83142.1"/>
    <property type="molecule type" value="Genomic_DNA"/>
</dbReference>
<name>A0A1G8FLY7_9FIRM</name>